<comment type="caution">
    <text evidence="2">The sequence shown here is derived from an EMBL/GenBank/DDBJ whole genome shotgun (WGS) entry which is preliminary data.</text>
</comment>
<evidence type="ECO:0000313" key="2">
    <source>
        <dbReference type="EMBL" id="KAJ7698382.1"/>
    </source>
</evidence>
<evidence type="ECO:0000313" key="3">
    <source>
        <dbReference type="Proteomes" id="UP001221757"/>
    </source>
</evidence>
<sequence>MCIRRQPPQQPRKQAELRHVVQPRFQCTSGTRVLPSSTPAGLHAKKAALRTPAFDRDTLLCDPPSARRDPASVRCGQESHGYESRRPRPRASLPPRSMCGAEYSPDAAPDAAHHCPVFFLRPRCGAGTVRPLHASPVCTVAVPSYIRAFLIFAFHPASAAHRGCGCSTPPSVYRTRSAPAPHPLRYVACVGLDPPCGSDERIAGWEDDPATTALASALTHLELELLLGNKTLLDCIRGRIAAGQPLRRVTARFSRAMEVDVVWELGRQFRRG</sequence>
<gene>
    <name evidence="2" type="ORF">B0H17DRAFT_1328654</name>
</gene>
<protein>
    <submittedName>
        <fullName evidence="2">Uncharacterized protein</fullName>
    </submittedName>
</protein>
<accession>A0AAD7DSV6</accession>
<proteinExistence type="predicted"/>
<reference evidence="2" key="1">
    <citation type="submission" date="2023-03" db="EMBL/GenBank/DDBJ databases">
        <title>Massive genome expansion in bonnet fungi (Mycena s.s.) driven by repeated elements and novel gene families across ecological guilds.</title>
        <authorList>
            <consortium name="Lawrence Berkeley National Laboratory"/>
            <person name="Harder C.B."/>
            <person name="Miyauchi S."/>
            <person name="Viragh M."/>
            <person name="Kuo A."/>
            <person name="Thoen E."/>
            <person name="Andreopoulos B."/>
            <person name="Lu D."/>
            <person name="Skrede I."/>
            <person name="Drula E."/>
            <person name="Henrissat B."/>
            <person name="Morin E."/>
            <person name="Kohler A."/>
            <person name="Barry K."/>
            <person name="LaButti K."/>
            <person name="Morin E."/>
            <person name="Salamov A."/>
            <person name="Lipzen A."/>
            <person name="Mereny Z."/>
            <person name="Hegedus B."/>
            <person name="Baldrian P."/>
            <person name="Stursova M."/>
            <person name="Weitz H."/>
            <person name="Taylor A."/>
            <person name="Grigoriev I.V."/>
            <person name="Nagy L.G."/>
            <person name="Martin F."/>
            <person name="Kauserud H."/>
        </authorList>
    </citation>
    <scope>NUCLEOTIDE SEQUENCE</scope>
    <source>
        <strain evidence="2">CBHHK067</strain>
    </source>
</reference>
<name>A0AAD7DSV6_MYCRO</name>
<keyword evidence="3" id="KW-1185">Reference proteome</keyword>
<feature type="region of interest" description="Disordered" evidence="1">
    <location>
        <begin position="61"/>
        <end position="96"/>
    </location>
</feature>
<organism evidence="2 3">
    <name type="scientific">Mycena rosella</name>
    <name type="common">Pink bonnet</name>
    <name type="synonym">Agaricus rosellus</name>
    <dbReference type="NCBI Taxonomy" id="1033263"/>
    <lineage>
        <taxon>Eukaryota</taxon>
        <taxon>Fungi</taxon>
        <taxon>Dikarya</taxon>
        <taxon>Basidiomycota</taxon>
        <taxon>Agaricomycotina</taxon>
        <taxon>Agaricomycetes</taxon>
        <taxon>Agaricomycetidae</taxon>
        <taxon>Agaricales</taxon>
        <taxon>Marasmiineae</taxon>
        <taxon>Mycenaceae</taxon>
        <taxon>Mycena</taxon>
    </lineage>
</organism>
<feature type="compositionally biased region" description="Basic and acidic residues" evidence="1">
    <location>
        <begin position="61"/>
        <end position="71"/>
    </location>
</feature>
<dbReference type="Proteomes" id="UP001221757">
    <property type="component" value="Unassembled WGS sequence"/>
</dbReference>
<dbReference type="AlphaFoldDB" id="A0AAD7DSV6"/>
<dbReference type="EMBL" id="JARKIE010000026">
    <property type="protein sequence ID" value="KAJ7698382.1"/>
    <property type="molecule type" value="Genomic_DNA"/>
</dbReference>
<evidence type="ECO:0000256" key="1">
    <source>
        <dbReference type="SAM" id="MobiDB-lite"/>
    </source>
</evidence>